<feature type="compositionally biased region" description="Basic and acidic residues" evidence="2">
    <location>
        <begin position="37"/>
        <end position="56"/>
    </location>
</feature>
<dbReference type="SUPFAM" id="SSF109709">
    <property type="entry name" value="KorB DNA-binding domain-like"/>
    <property type="match status" value="1"/>
</dbReference>
<dbReference type="InterPro" id="IPR003115">
    <property type="entry name" value="ParB_N"/>
</dbReference>
<dbReference type="InterPro" id="IPR008988">
    <property type="entry name" value="Transcriptional_repressor_C"/>
</dbReference>
<evidence type="ECO:0000256" key="2">
    <source>
        <dbReference type="SAM" id="MobiDB-lite"/>
    </source>
</evidence>
<evidence type="ECO:0000313" key="5">
    <source>
        <dbReference type="Proteomes" id="UP000190559"/>
    </source>
</evidence>
<comment type="caution">
    <text evidence="4">The sequence shown here is derived from an EMBL/GenBank/DDBJ whole genome shotgun (WGS) entry which is preliminary data.</text>
</comment>
<dbReference type="SMART" id="SM00470">
    <property type="entry name" value="ParB"/>
    <property type="match status" value="1"/>
</dbReference>
<dbReference type="InterPro" id="IPR004437">
    <property type="entry name" value="ParB/RepB/Spo0J"/>
</dbReference>
<dbReference type="Pfam" id="PF02195">
    <property type="entry name" value="ParB_N"/>
    <property type="match status" value="1"/>
</dbReference>
<dbReference type="Gene3D" id="3.90.1530.30">
    <property type="match status" value="1"/>
</dbReference>
<dbReference type="GO" id="GO:0007059">
    <property type="term" value="P:chromosome segregation"/>
    <property type="evidence" value="ECO:0007669"/>
    <property type="project" value="TreeGrafter"/>
</dbReference>
<comment type="similarity">
    <text evidence="1">Belongs to the ParB family.</text>
</comment>
<dbReference type="GO" id="GO:0005694">
    <property type="term" value="C:chromosome"/>
    <property type="evidence" value="ECO:0007669"/>
    <property type="project" value="TreeGrafter"/>
</dbReference>
<dbReference type="Gene3D" id="2.30.30.150">
    <property type="entry name" value="KorB, C-terminal domain"/>
    <property type="match status" value="1"/>
</dbReference>
<proteinExistence type="inferred from homology"/>
<dbReference type="InterPro" id="IPR042075">
    <property type="entry name" value="KorB_DNA-db"/>
</dbReference>
<dbReference type="Proteomes" id="UP000190559">
    <property type="component" value="Unassembled WGS sequence"/>
</dbReference>
<accession>A0A1T1NZ89</accession>
<dbReference type="Pfam" id="PF08535">
    <property type="entry name" value="KorB"/>
    <property type="match status" value="1"/>
</dbReference>
<dbReference type="InterPro" id="IPR010575">
    <property type="entry name" value="KorB_C"/>
</dbReference>
<feature type="compositionally biased region" description="Basic and acidic residues" evidence="2">
    <location>
        <begin position="213"/>
        <end position="231"/>
    </location>
</feature>
<name>A0A1T1NZ89_9XANT</name>
<sequence length="383" mass="41380">MLDLSALEEKPIPVGAEAQPTGKPLELPLDDIEEDENQPRKEFSEEKMQEMEDSIKLRGVRQPVSVRPHPDKPGKWILNFGARRYRGSKRAGKTTIPAFVDETSDDFDQVIENENRDNLKPMELALFIKGKLDQGVKKAEIARRLTRPASTITELLALIEAPACIEEAYRSGRCTSPKTLYELRALHDKFAEQVEAWCETAEEITRKGVADLGDQLKGKKKPPQDNDKGGSEDGQNAGAGNGASTGGPESLSHDEGNRSGGGSLDAGDGAGREPRTDGEQGTGSADTKGDSPKGNGKAEGEDGHDNIDRGELTSWPRGKAVSDPDSMKKPLLIVEHEGRAAAVLLNRRPSTAGLIRIRYEDGGGDAEVDAGTLKINLLTEAEK</sequence>
<dbReference type="SUPFAM" id="SSF110849">
    <property type="entry name" value="ParB/Sulfiredoxin"/>
    <property type="match status" value="1"/>
</dbReference>
<dbReference type="InterPro" id="IPR037048">
    <property type="entry name" value="KorB_C_sf"/>
</dbReference>
<protein>
    <submittedName>
        <fullName evidence="4">Chromosome partitioning protein ParB</fullName>
    </submittedName>
</protein>
<dbReference type="PANTHER" id="PTHR33375">
    <property type="entry name" value="CHROMOSOME-PARTITIONING PROTEIN PARB-RELATED"/>
    <property type="match status" value="1"/>
</dbReference>
<feature type="domain" description="ParB-like N-terminal" evidence="3">
    <location>
        <begin position="25"/>
        <end position="114"/>
    </location>
</feature>
<dbReference type="InterPro" id="IPR050336">
    <property type="entry name" value="Chromosome_partition/occlusion"/>
</dbReference>
<dbReference type="InterPro" id="IPR036086">
    <property type="entry name" value="ParB/Sulfiredoxin_sf"/>
</dbReference>
<feature type="compositionally biased region" description="Basic and acidic residues" evidence="2">
    <location>
        <begin position="287"/>
        <end position="311"/>
    </location>
</feature>
<dbReference type="GO" id="GO:0003677">
    <property type="term" value="F:DNA binding"/>
    <property type="evidence" value="ECO:0007669"/>
    <property type="project" value="InterPro"/>
</dbReference>
<dbReference type="CDD" id="cd16398">
    <property type="entry name" value="KorB_N_like"/>
    <property type="match status" value="1"/>
</dbReference>
<dbReference type="NCBIfam" id="TIGR00180">
    <property type="entry name" value="parB_part"/>
    <property type="match status" value="1"/>
</dbReference>
<reference evidence="4 5" key="1">
    <citation type="submission" date="2015-12" db="EMBL/GenBank/DDBJ databases">
        <authorList>
            <person name="Shamseldin A."/>
            <person name="Moawad H."/>
            <person name="Abd El-Rahim W.M."/>
            <person name="Sadowsky M.J."/>
        </authorList>
    </citation>
    <scope>NUCLEOTIDE SEQUENCE [LARGE SCALE GENOMIC DNA]</scope>
    <source>
        <strain evidence="4 5">LMG9050</strain>
    </source>
</reference>
<evidence type="ECO:0000313" key="4">
    <source>
        <dbReference type="EMBL" id="OOW68664.1"/>
    </source>
</evidence>
<evidence type="ECO:0000259" key="3">
    <source>
        <dbReference type="SMART" id="SM00470"/>
    </source>
</evidence>
<dbReference type="GO" id="GO:0045892">
    <property type="term" value="P:negative regulation of DNA-templated transcription"/>
    <property type="evidence" value="ECO:0007669"/>
    <property type="project" value="InterPro"/>
</dbReference>
<dbReference type="Gene3D" id="6.10.250.140">
    <property type="match status" value="1"/>
</dbReference>
<dbReference type="InterPro" id="IPR013741">
    <property type="entry name" value="KorB_domain"/>
</dbReference>
<dbReference type="Pfam" id="PF06613">
    <property type="entry name" value="KorB_C"/>
    <property type="match status" value="1"/>
</dbReference>
<dbReference type="EMBL" id="LOJW01000028">
    <property type="protein sequence ID" value="OOW68664.1"/>
    <property type="molecule type" value="Genomic_DNA"/>
</dbReference>
<dbReference type="SUPFAM" id="SSF50037">
    <property type="entry name" value="C-terminal domain of transcriptional repressors"/>
    <property type="match status" value="1"/>
</dbReference>
<evidence type="ECO:0000256" key="1">
    <source>
        <dbReference type="ARBA" id="ARBA00006295"/>
    </source>
</evidence>
<gene>
    <name evidence="4" type="ORF">Xmlh_13035</name>
</gene>
<dbReference type="Gene3D" id="1.10.10.730">
    <property type="entry name" value="KorB DNA-binding domain"/>
    <property type="match status" value="1"/>
</dbReference>
<dbReference type="AlphaFoldDB" id="A0A1T1NZ89"/>
<feature type="region of interest" description="Disordered" evidence="2">
    <location>
        <begin position="1"/>
        <end position="68"/>
    </location>
</feature>
<feature type="region of interest" description="Disordered" evidence="2">
    <location>
        <begin position="213"/>
        <end position="327"/>
    </location>
</feature>
<dbReference type="PANTHER" id="PTHR33375:SF1">
    <property type="entry name" value="CHROMOSOME-PARTITIONING PROTEIN PARB-RELATED"/>
    <property type="match status" value="1"/>
</dbReference>
<organism evidence="4 5">
    <name type="scientific">Xanthomonas axonopodis pv. melhusii</name>
    <dbReference type="NCBI Taxonomy" id="487834"/>
    <lineage>
        <taxon>Bacteria</taxon>
        <taxon>Pseudomonadati</taxon>
        <taxon>Pseudomonadota</taxon>
        <taxon>Gammaproteobacteria</taxon>
        <taxon>Lysobacterales</taxon>
        <taxon>Lysobacteraceae</taxon>
        <taxon>Xanthomonas</taxon>
    </lineage>
</organism>
<dbReference type="RefSeq" id="WP_078563964.1">
    <property type="nucleotide sequence ID" value="NZ_LOJW01000028.1"/>
</dbReference>